<organism evidence="1">
    <name type="scientific">bioreactor metagenome</name>
    <dbReference type="NCBI Taxonomy" id="1076179"/>
    <lineage>
        <taxon>unclassified sequences</taxon>
        <taxon>metagenomes</taxon>
        <taxon>ecological metagenomes</taxon>
    </lineage>
</organism>
<evidence type="ECO:0000313" key="1">
    <source>
        <dbReference type="EMBL" id="MPM12743.1"/>
    </source>
</evidence>
<sequence length="65" mass="7174">MQGEFLHTKVASRVVVAVYNTCSQLDSVSSWECCHIQPRGTAEAFIELINLSIVDIKIAVILRAV</sequence>
<proteinExistence type="predicted"/>
<gene>
    <name evidence="1" type="ORF">SDC9_59097</name>
</gene>
<dbReference type="AlphaFoldDB" id="A0A644XF03"/>
<comment type="caution">
    <text evidence="1">The sequence shown here is derived from an EMBL/GenBank/DDBJ whole genome shotgun (WGS) entry which is preliminary data.</text>
</comment>
<reference evidence="1" key="1">
    <citation type="submission" date="2019-08" db="EMBL/GenBank/DDBJ databases">
        <authorList>
            <person name="Kucharzyk K."/>
            <person name="Murdoch R.W."/>
            <person name="Higgins S."/>
            <person name="Loffler F."/>
        </authorList>
    </citation>
    <scope>NUCLEOTIDE SEQUENCE</scope>
</reference>
<name>A0A644XF03_9ZZZZ</name>
<protein>
    <submittedName>
        <fullName evidence="1">Uncharacterized protein</fullName>
    </submittedName>
</protein>
<dbReference type="EMBL" id="VSSQ01002017">
    <property type="protein sequence ID" value="MPM12743.1"/>
    <property type="molecule type" value="Genomic_DNA"/>
</dbReference>
<accession>A0A644XF03</accession>